<evidence type="ECO:0000259" key="3">
    <source>
        <dbReference type="PROSITE" id="PS51781"/>
    </source>
</evidence>
<evidence type="ECO:0000313" key="4">
    <source>
        <dbReference type="EMBL" id="APH03481.1"/>
    </source>
</evidence>
<reference evidence="4 5" key="1">
    <citation type="journal article" date="2016" name="Sci. Rep.">
        <title>Complete genome sequence and transcriptomic analysis of a novel marine strain Bacillus weihaiensis reveals the mechanism of brown algae degradation.</title>
        <authorList>
            <person name="Zhu Y."/>
            <person name="Chen P."/>
            <person name="Bao Y."/>
            <person name="Men Y."/>
            <person name="Zeng Y."/>
            <person name="Yang J."/>
            <person name="Sun J."/>
            <person name="Sun Y."/>
        </authorList>
    </citation>
    <scope>NUCLEOTIDE SEQUENCE [LARGE SCALE GENOMIC DNA]</scope>
    <source>
        <strain evidence="4 5">Alg07</strain>
    </source>
</reference>
<dbReference type="InterPro" id="IPR005490">
    <property type="entry name" value="LD_TPept_cat_dom"/>
</dbReference>
<organism evidence="4 5">
    <name type="scientific">Bacillus weihaiensis</name>
    <dbReference type="NCBI Taxonomy" id="1547283"/>
    <lineage>
        <taxon>Bacteria</taxon>
        <taxon>Bacillati</taxon>
        <taxon>Bacillota</taxon>
        <taxon>Bacilli</taxon>
        <taxon>Bacillales</taxon>
        <taxon>Bacillaceae</taxon>
        <taxon>Bacillus</taxon>
    </lineage>
</organism>
<dbReference type="Pfam" id="PF03734">
    <property type="entry name" value="YkuD"/>
    <property type="match status" value="1"/>
</dbReference>
<keyword evidence="2" id="KW-0472">Membrane</keyword>
<dbReference type="PROSITE" id="PS51781">
    <property type="entry name" value="SH3B"/>
    <property type="match status" value="1"/>
</dbReference>
<dbReference type="OrthoDB" id="186490at2"/>
<dbReference type="Gene3D" id="2.30.30.40">
    <property type="entry name" value="SH3 Domains"/>
    <property type="match status" value="1"/>
</dbReference>
<feature type="region of interest" description="Disordered" evidence="1">
    <location>
        <begin position="42"/>
        <end position="102"/>
    </location>
</feature>
<proteinExistence type="predicted"/>
<evidence type="ECO:0000256" key="2">
    <source>
        <dbReference type="SAM" id="Phobius"/>
    </source>
</evidence>
<dbReference type="PANTHER" id="PTHR38589:SF1">
    <property type="entry name" value="BLR0621 PROTEIN"/>
    <property type="match status" value="1"/>
</dbReference>
<dbReference type="RefSeq" id="WP_072578270.1">
    <property type="nucleotide sequence ID" value="NZ_CP016020.1"/>
</dbReference>
<feature type="domain" description="SH3b" evidence="3">
    <location>
        <begin position="107"/>
        <end position="171"/>
    </location>
</feature>
<dbReference type="AlphaFoldDB" id="A0A1L3MMD3"/>
<dbReference type="KEGG" id="bwh:A9C19_01195"/>
<sequence length="419" mass="45931">MFKKKKVYLISVFVLILLTVGTLVMVISQDQKVTVNDLSNETAVQTSSEKIPSKQATQKELPVEETAIETAPEVIEDQKEDQTELVKEENAKGEEKEPIKQEKVATPVTKYVAVSSLNVRSGPSLENKVVGTVALNQAVQAVIENDKEAWLKITTDKISGYVNGKYLSEKKLPETEQVESAPSKQTAEQNTIKKASSESSAKKEQPKEVTLPEKQENTAPKNDAEKLTSIDSNHQLILVTTNGYGTSSAKIQTFERNTEGHWKQVLSLSGYIGKNGFASKKVEGDGKSPRGKFSIGTSFGRSGNPGTKLPFRSITSDDVWVDDSTSSLYNTWQSRKKTEGQWKSAENMDIPQYNYGFVINYNTSRVPGAGSAIFFHVSSGHTLGCTGVSQANMVSILKWLDPGKNPTIIQAPSAELVNY</sequence>
<feature type="compositionally biased region" description="Basic and acidic residues" evidence="1">
    <location>
        <begin position="200"/>
        <end position="228"/>
    </location>
</feature>
<feature type="region of interest" description="Disordered" evidence="1">
    <location>
        <begin position="173"/>
        <end position="228"/>
    </location>
</feature>
<feature type="compositionally biased region" description="Polar residues" evidence="1">
    <location>
        <begin position="178"/>
        <end position="192"/>
    </location>
</feature>
<feature type="region of interest" description="Disordered" evidence="1">
    <location>
        <begin position="282"/>
        <end position="306"/>
    </location>
</feature>
<keyword evidence="2" id="KW-1133">Transmembrane helix</keyword>
<evidence type="ECO:0000313" key="5">
    <source>
        <dbReference type="Proteomes" id="UP000181936"/>
    </source>
</evidence>
<accession>A0A1L3MMD3</accession>
<protein>
    <recommendedName>
        <fullName evidence="3">SH3b domain-containing protein</fullName>
    </recommendedName>
</protein>
<keyword evidence="5" id="KW-1185">Reference proteome</keyword>
<feature type="compositionally biased region" description="Polar residues" evidence="1">
    <location>
        <begin position="42"/>
        <end position="58"/>
    </location>
</feature>
<gene>
    <name evidence="4" type="ORF">A9C19_01195</name>
</gene>
<name>A0A1L3MMD3_9BACI</name>
<dbReference type="InterPro" id="IPR003646">
    <property type="entry name" value="SH3-like_bac-type"/>
</dbReference>
<feature type="compositionally biased region" description="Basic and acidic residues" evidence="1">
    <location>
        <begin position="76"/>
        <end position="102"/>
    </location>
</feature>
<dbReference type="SMART" id="SM00287">
    <property type="entry name" value="SH3b"/>
    <property type="match status" value="1"/>
</dbReference>
<dbReference type="Proteomes" id="UP000181936">
    <property type="component" value="Chromosome"/>
</dbReference>
<evidence type="ECO:0000256" key="1">
    <source>
        <dbReference type="SAM" id="MobiDB-lite"/>
    </source>
</evidence>
<dbReference type="Pfam" id="PF08239">
    <property type="entry name" value="SH3_3"/>
    <property type="match status" value="1"/>
</dbReference>
<dbReference type="PANTHER" id="PTHR38589">
    <property type="entry name" value="BLR0621 PROTEIN"/>
    <property type="match status" value="1"/>
</dbReference>
<feature type="transmembrane region" description="Helical" evidence="2">
    <location>
        <begin position="7"/>
        <end position="27"/>
    </location>
</feature>
<feature type="compositionally biased region" description="Polar residues" evidence="1">
    <location>
        <begin position="295"/>
        <end position="305"/>
    </location>
</feature>
<keyword evidence="2" id="KW-0812">Transmembrane</keyword>
<dbReference type="GO" id="GO:0016740">
    <property type="term" value="F:transferase activity"/>
    <property type="evidence" value="ECO:0007669"/>
    <property type="project" value="InterPro"/>
</dbReference>
<dbReference type="EMBL" id="CP016020">
    <property type="protein sequence ID" value="APH03481.1"/>
    <property type="molecule type" value="Genomic_DNA"/>
</dbReference>